<evidence type="ECO:0000259" key="11">
    <source>
        <dbReference type="Pfam" id="PF13966"/>
    </source>
</evidence>
<dbReference type="CDD" id="cd00519">
    <property type="entry name" value="Lipase_3"/>
    <property type="match status" value="2"/>
</dbReference>
<dbReference type="InterPro" id="IPR002921">
    <property type="entry name" value="Fungal_lipase-type"/>
</dbReference>
<keyword evidence="6" id="KW-0809">Transit peptide</keyword>
<evidence type="ECO:0000313" key="12">
    <source>
        <dbReference type="EMBL" id="WVZ54481.1"/>
    </source>
</evidence>
<dbReference type="Proteomes" id="UP001341281">
    <property type="component" value="Chromosome 01"/>
</dbReference>
<dbReference type="InterPro" id="IPR026960">
    <property type="entry name" value="RVT-Znf"/>
</dbReference>
<feature type="domain" description="Reverse transcriptase zinc-binding" evidence="11">
    <location>
        <begin position="689"/>
        <end position="772"/>
    </location>
</feature>
<sequence>MAASISGSRTCYPSVATAGRSSSGHGGVARSSFAPCAPASKKPSTLRTIGRKWPELQGARDWDGLLSPLDGALRGELVRYGEFVRAAYASFDCDDGRAPSYGSCRFPSTSLLRRAGLPATGYRVTRLLHAASAPVPGWLSQCSSSYIGYVAVCDDEAEIARLGRRDVVVAYRGTATCGEWVDNLQSALTRLPTTTASSPATSNGEEEEKEEAMVESGFWRLFTAPGEAHGSLQQQVRDEARRIVREYGGDGTPPLSITVTGHSLGAALAVLTAHEITTTVVTPRGQQCRRHDDDDDEVPIMVTAVSFGGPRVGNAAFRRRLEESGGKVLRVVNSNDVVTKVPGFALADDGDSRRRPRVPRWLVSMMGWAYSDVGRELRLSSSSRQPAANVVASHGLDLRRSRRQRGALGDFVNLKICRSSLSKVFIGVDFEKAYDKGDPLSPILFNLVVDMLAIFIARAKEDGQLQGLISDLINDGLSILHLAMYMMSFFKISIHRASFGKVAIIEKKYRLTKWGHLCLPKDQGGLEILNLEAQNACLLSKWLYKLINEDGLWQQLLRKKYLKNKTIGEVFWKPGDSHFLSGLMKVKNQFMDLSAFQVHNGLQTKFWEDKWLGNYTLKEQYLSLFTIVRKKQSSVAHVLSTNPLNISFRRVLVGDKLIKWNELVARITHVQLVGHHDKAVWSITEHGQFTVKSLYNFLVNQIALPMNNKKLWKLKLALKIKIFVWFLMKGVILTKDNLKKRNWYGDDGCCFCNKKETIQHLFFDCHVAIFVWRIVQGYILDKILEFTSNGRWQKLFEVGMPVATGGRSSSGHGGVARSSFAPCAPASKKPSTLRTIGRKWPELQGARDWDGLLSPLDGALRGELVRYGEFVRAAYASFDCDDGRAPSYGSCRFPSGSLLCRAGLPATGYRVTRLLHAASASVPGWLSQCSSSYIGYVAVCDDEAEIARLGRRDVVVAYRGTATCGEWVDNLQSALTRLPTTTTSSPATSNGEEEEAMVESGFWRLFTAPGEAHGSLQQQVRDEARRIVLEYGGDGTPPLSITVTGHSLGAALAVLTAHEITTTVVTPRGQQCRRHDDDDEVPIMVTAVSFGGPRVGNAAFRRRLEESGGKVLRVVNSNDVVTKVPGFAPADDDDDGDSRRRPRVPRWLVSMMGWAYSDVGRELRLSSRRPAANVVASHGLDLRRFRRQRDVLGDFVNLKICRHSLSEVFIGIGLSLKIQVEEPSTLTVTISCRSNKGGANHAQEM</sequence>
<dbReference type="AlphaFoldDB" id="A0AAQ3SID0"/>
<dbReference type="Gene3D" id="3.40.50.1820">
    <property type="entry name" value="alpha/beta hydrolase"/>
    <property type="match status" value="2"/>
</dbReference>
<dbReference type="Pfam" id="PF01764">
    <property type="entry name" value="Lipase_3"/>
    <property type="match status" value="2"/>
</dbReference>
<keyword evidence="13" id="KW-1185">Reference proteome</keyword>
<evidence type="ECO:0000256" key="5">
    <source>
        <dbReference type="ARBA" id="ARBA00022801"/>
    </source>
</evidence>
<dbReference type="PANTHER" id="PTHR31403">
    <property type="entry name" value="PHOSPHOLIPASE A1-IBETA2, CHLOROPLASTIC"/>
    <property type="match status" value="1"/>
</dbReference>
<keyword evidence="7" id="KW-0442">Lipid degradation</keyword>
<evidence type="ECO:0000256" key="8">
    <source>
        <dbReference type="ARBA" id="ARBA00023098"/>
    </source>
</evidence>
<evidence type="ECO:0000259" key="10">
    <source>
        <dbReference type="Pfam" id="PF01764"/>
    </source>
</evidence>
<dbReference type="InterPro" id="IPR029058">
    <property type="entry name" value="AB_hydrolase_fold"/>
</dbReference>
<evidence type="ECO:0000256" key="9">
    <source>
        <dbReference type="SAM" id="MobiDB-lite"/>
    </source>
</evidence>
<dbReference type="PANTHER" id="PTHR31403:SF54">
    <property type="entry name" value="PHOSPHOLIPASE A(1) DAD1, CHLOROPLASTIC"/>
    <property type="match status" value="1"/>
</dbReference>
<name>A0AAQ3SID0_PASNO</name>
<dbReference type="SUPFAM" id="SSF53474">
    <property type="entry name" value="alpha/beta-Hydrolases"/>
    <property type="match status" value="2"/>
</dbReference>
<evidence type="ECO:0000313" key="13">
    <source>
        <dbReference type="Proteomes" id="UP001341281"/>
    </source>
</evidence>
<evidence type="ECO:0000256" key="3">
    <source>
        <dbReference type="ARBA" id="ARBA00022528"/>
    </source>
</evidence>
<dbReference type="GO" id="GO:0004620">
    <property type="term" value="F:phospholipase activity"/>
    <property type="evidence" value="ECO:0007669"/>
    <property type="project" value="UniProtKB-ARBA"/>
</dbReference>
<feature type="domain" description="Fungal lipase-type" evidence="10">
    <location>
        <begin position="168"/>
        <end position="343"/>
    </location>
</feature>
<dbReference type="GO" id="GO:0016042">
    <property type="term" value="P:lipid catabolic process"/>
    <property type="evidence" value="ECO:0007669"/>
    <property type="project" value="UniProtKB-KW"/>
</dbReference>
<accession>A0AAQ3SID0</accession>
<evidence type="ECO:0008006" key="14">
    <source>
        <dbReference type="Google" id="ProtNLM"/>
    </source>
</evidence>
<feature type="non-terminal residue" evidence="12">
    <location>
        <position position="1245"/>
    </location>
</feature>
<feature type="domain" description="Fungal lipase-type" evidence="10">
    <location>
        <begin position="955"/>
        <end position="1126"/>
    </location>
</feature>
<evidence type="ECO:0000256" key="4">
    <source>
        <dbReference type="ARBA" id="ARBA00022640"/>
    </source>
</evidence>
<evidence type="ECO:0000256" key="1">
    <source>
        <dbReference type="ARBA" id="ARBA00004229"/>
    </source>
</evidence>
<dbReference type="EMBL" id="CP144745">
    <property type="protein sequence ID" value="WVZ54481.1"/>
    <property type="molecule type" value="Genomic_DNA"/>
</dbReference>
<protein>
    <recommendedName>
        <fullName evidence="14">Fungal lipase-like domain-containing protein</fullName>
    </recommendedName>
</protein>
<keyword evidence="5" id="KW-0378">Hydrolase</keyword>
<proteinExistence type="inferred from homology"/>
<keyword evidence="8" id="KW-0443">Lipid metabolism</keyword>
<organism evidence="12 13">
    <name type="scientific">Paspalum notatum var. saurae</name>
    <dbReference type="NCBI Taxonomy" id="547442"/>
    <lineage>
        <taxon>Eukaryota</taxon>
        <taxon>Viridiplantae</taxon>
        <taxon>Streptophyta</taxon>
        <taxon>Embryophyta</taxon>
        <taxon>Tracheophyta</taxon>
        <taxon>Spermatophyta</taxon>
        <taxon>Magnoliopsida</taxon>
        <taxon>Liliopsida</taxon>
        <taxon>Poales</taxon>
        <taxon>Poaceae</taxon>
        <taxon>PACMAD clade</taxon>
        <taxon>Panicoideae</taxon>
        <taxon>Andropogonodae</taxon>
        <taxon>Paspaleae</taxon>
        <taxon>Paspalinae</taxon>
        <taxon>Paspalum</taxon>
    </lineage>
</organism>
<evidence type="ECO:0000256" key="2">
    <source>
        <dbReference type="ARBA" id="ARBA00010701"/>
    </source>
</evidence>
<evidence type="ECO:0000256" key="6">
    <source>
        <dbReference type="ARBA" id="ARBA00022946"/>
    </source>
</evidence>
<reference evidence="12 13" key="1">
    <citation type="submission" date="2024-02" db="EMBL/GenBank/DDBJ databases">
        <title>High-quality chromosome-scale genome assembly of Pensacola bahiagrass (Paspalum notatum Flugge var. saurae).</title>
        <authorList>
            <person name="Vega J.M."/>
            <person name="Podio M."/>
            <person name="Orjuela J."/>
            <person name="Siena L.A."/>
            <person name="Pessino S.C."/>
            <person name="Combes M.C."/>
            <person name="Mariac C."/>
            <person name="Albertini E."/>
            <person name="Pupilli F."/>
            <person name="Ortiz J.P.A."/>
            <person name="Leblanc O."/>
        </authorList>
    </citation>
    <scope>NUCLEOTIDE SEQUENCE [LARGE SCALE GENOMIC DNA]</scope>
    <source>
        <strain evidence="12">R1</strain>
        <tissue evidence="12">Leaf</tissue>
    </source>
</reference>
<evidence type="ECO:0000256" key="7">
    <source>
        <dbReference type="ARBA" id="ARBA00022963"/>
    </source>
</evidence>
<comment type="similarity">
    <text evidence="2">Belongs to the AB hydrolase superfamily. Lipase family.</text>
</comment>
<comment type="subcellular location">
    <subcellularLocation>
        <location evidence="1">Plastid</location>
        <location evidence="1">Chloroplast</location>
    </subcellularLocation>
</comment>
<dbReference type="GO" id="GO:0009507">
    <property type="term" value="C:chloroplast"/>
    <property type="evidence" value="ECO:0007669"/>
    <property type="project" value="UniProtKB-SubCell"/>
</dbReference>
<gene>
    <name evidence="12" type="ORF">U9M48_005268</name>
</gene>
<dbReference type="Pfam" id="PF13966">
    <property type="entry name" value="zf-RVT"/>
    <property type="match status" value="1"/>
</dbReference>
<feature type="region of interest" description="Disordered" evidence="9">
    <location>
        <begin position="808"/>
        <end position="830"/>
    </location>
</feature>
<keyword evidence="3" id="KW-0150">Chloroplast</keyword>
<keyword evidence="4" id="KW-0934">Plastid</keyword>